<dbReference type="InterPro" id="IPR042100">
    <property type="entry name" value="Bug_dom1"/>
</dbReference>
<evidence type="ECO:0000313" key="4">
    <source>
        <dbReference type="Proteomes" id="UP000192708"/>
    </source>
</evidence>
<dbReference type="PIRSF" id="PIRSF017082">
    <property type="entry name" value="YflP"/>
    <property type="match status" value="1"/>
</dbReference>
<dbReference type="Proteomes" id="UP000192708">
    <property type="component" value="Unassembled WGS sequence"/>
</dbReference>
<dbReference type="EMBL" id="FWXJ01000001">
    <property type="protein sequence ID" value="SMC30212.1"/>
    <property type="molecule type" value="Genomic_DNA"/>
</dbReference>
<keyword evidence="4" id="KW-1185">Reference proteome</keyword>
<sequence length="323" mass="34429">MIKLFSHRLQIVFLSILSIAAVANATYPEKPIKLIVPFSPGGGTDLVARTVAEGMSRDLNQSVIVENKPGAGTVIGTDYVVKSPADGYTLIVATFAQAVNPSLIKNLPYNASRDLIPVAMVGNSPNVLVVLPNSEFKSVADVIAYAKKNPGKLTYASQGNGTSAHLAGELFTSLAQVEMVHIPYKGASQAITDVLGGQVSMSFATASAAANLVGGGKLKALAVTTKERSTSWPKTPTMIEAGVKDYYMESWYGIFAPVGTPKEVVERLNKAVLQATKTNYFSTRLSEEGLMAKPGSPESFGQYVASEEARWQKIIQNAKIKLD</sequence>
<feature type="chain" id="PRO_5013003723" evidence="2">
    <location>
        <begin position="26"/>
        <end position="323"/>
    </location>
</feature>
<evidence type="ECO:0000313" key="3">
    <source>
        <dbReference type="EMBL" id="SMC30212.1"/>
    </source>
</evidence>
<dbReference type="PANTHER" id="PTHR42928">
    <property type="entry name" value="TRICARBOXYLATE-BINDING PROTEIN"/>
    <property type="match status" value="1"/>
</dbReference>
<feature type="signal peptide" evidence="2">
    <location>
        <begin position="1"/>
        <end position="25"/>
    </location>
</feature>
<dbReference type="OrthoDB" id="8678477at2"/>
<dbReference type="AlphaFoldDB" id="A0A1W1Y237"/>
<dbReference type="Gene3D" id="3.40.190.150">
    <property type="entry name" value="Bordetella uptake gene, domain 1"/>
    <property type="match status" value="1"/>
</dbReference>
<dbReference type="RefSeq" id="WP_084281890.1">
    <property type="nucleotide sequence ID" value="NZ_FWXJ01000001.1"/>
</dbReference>
<proteinExistence type="inferred from homology"/>
<dbReference type="InterPro" id="IPR005064">
    <property type="entry name" value="BUG"/>
</dbReference>
<dbReference type="Pfam" id="PF03401">
    <property type="entry name" value="TctC"/>
    <property type="match status" value="1"/>
</dbReference>
<dbReference type="Gene3D" id="3.40.190.10">
    <property type="entry name" value="Periplasmic binding protein-like II"/>
    <property type="match status" value="1"/>
</dbReference>
<organism evidence="3 4">
    <name type="scientific">Polynucleobacter kasalickyi</name>
    <dbReference type="NCBI Taxonomy" id="1938817"/>
    <lineage>
        <taxon>Bacteria</taxon>
        <taxon>Pseudomonadati</taxon>
        <taxon>Pseudomonadota</taxon>
        <taxon>Betaproteobacteria</taxon>
        <taxon>Burkholderiales</taxon>
        <taxon>Burkholderiaceae</taxon>
        <taxon>Polynucleobacter</taxon>
    </lineage>
</organism>
<dbReference type="CDD" id="cd13578">
    <property type="entry name" value="PBP2_Bug27"/>
    <property type="match status" value="1"/>
</dbReference>
<evidence type="ECO:0000256" key="1">
    <source>
        <dbReference type="ARBA" id="ARBA00006987"/>
    </source>
</evidence>
<protein>
    <submittedName>
        <fullName evidence="3">Tripartite-type tricarboxylate transporter, receptor component TctC</fullName>
    </submittedName>
</protein>
<reference evidence="3 4" key="1">
    <citation type="submission" date="2017-04" db="EMBL/GenBank/DDBJ databases">
        <authorList>
            <person name="Afonso C.L."/>
            <person name="Miller P.J."/>
            <person name="Scott M.A."/>
            <person name="Spackman E."/>
            <person name="Goraichik I."/>
            <person name="Dimitrov K.M."/>
            <person name="Suarez D.L."/>
            <person name="Swayne D.E."/>
        </authorList>
    </citation>
    <scope>NUCLEOTIDE SEQUENCE [LARGE SCALE GENOMIC DNA]</scope>
    <source>
        <strain evidence="3 4">VK13</strain>
    </source>
</reference>
<dbReference type="STRING" id="1938817.SAMN06296008_10190"/>
<name>A0A1W1Y237_9BURK</name>
<gene>
    <name evidence="3" type="ORF">SAMN06296008_10190</name>
</gene>
<evidence type="ECO:0000256" key="2">
    <source>
        <dbReference type="SAM" id="SignalP"/>
    </source>
</evidence>
<dbReference type="SUPFAM" id="SSF53850">
    <property type="entry name" value="Periplasmic binding protein-like II"/>
    <property type="match status" value="1"/>
</dbReference>
<comment type="similarity">
    <text evidence="1">Belongs to the UPF0065 (bug) family.</text>
</comment>
<dbReference type="PANTHER" id="PTHR42928:SF5">
    <property type="entry name" value="BLR1237 PROTEIN"/>
    <property type="match status" value="1"/>
</dbReference>
<keyword evidence="2" id="KW-0732">Signal</keyword>
<accession>A0A1W1Y237</accession>
<keyword evidence="3" id="KW-0675">Receptor</keyword>